<dbReference type="EMBL" id="BARS01053418">
    <property type="protein sequence ID" value="GAG51369.1"/>
    <property type="molecule type" value="Genomic_DNA"/>
</dbReference>
<evidence type="ECO:0000259" key="1">
    <source>
        <dbReference type="PROSITE" id="PS51707"/>
    </source>
</evidence>
<dbReference type="Pfam" id="PF01928">
    <property type="entry name" value="CYTH"/>
    <property type="match status" value="1"/>
</dbReference>
<dbReference type="AlphaFoldDB" id="X0Y627"/>
<dbReference type="InterPro" id="IPR023577">
    <property type="entry name" value="CYTH_domain"/>
</dbReference>
<protein>
    <recommendedName>
        <fullName evidence="1">CYTH domain-containing protein</fullName>
    </recommendedName>
</protein>
<dbReference type="Gene3D" id="2.40.320.10">
    <property type="entry name" value="Hypothetical Protein Pfu-838710-001"/>
    <property type="match status" value="1"/>
</dbReference>
<sequence>MEVEAKFAVPDARTFQRLLAIEHLVDFSVSQGQVKQVRDIYLDTAKWAILASGYACRQRTENADSVAREASRSVLITLKGLRGAEGAVHRREELEVLLPSEQPPAHWPKSSARDLVLQLTGDAPLIPLFDLEQTRVVRQISRGERPVAEFSLDQV</sequence>
<dbReference type="PROSITE" id="PS51707">
    <property type="entry name" value="CYTH"/>
    <property type="match status" value="1"/>
</dbReference>
<feature type="non-terminal residue" evidence="2">
    <location>
        <position position="155"/>
    </location>
</feature>
<dbReference type="SUPFAM" id="SSF55154">
    <property type="entry name" value="CYTH-like phosphatases"/>
    <property type="match status" value="1"/>
</dbReference>
<dbReference type="InterPro" id="IPR033469">
    <property type="entry name" value="CYTH-like_dom_sf"/>
</dbReference>
<name>X0Y627_9ZZZZ</name>
<comment type="caution">
    <text evidence="2">The sequence shown here is derived from an EMBL/GenBank/DDBJ whole genome shotgun (WGS) entry which is preliminary data.</text>
</comment>
<organism evidence="2">
    <name type="scientific">marine sediment metagenome</name>
    <dbReference type="NCBI Taxonomy" id="412755"/>
    <lineage>
        <taxon>unclassified sequences</taxon>
        <taxon>metagenomes</taxon>
        <taxon>ecological metagenomes</taxon>
    </lineage>
</organism>
<proteinExistence type="predicted"/>
<evidence type="ECO:0000313" key="2">
    <source>
        <dbReference type="EMBL" id="GAG51369.1"/>
    </source>
</evidence>
<feature type="domain" description="CYTH" evidence="1">
    <location>
        <begin position="1"/>
        <end position="155"/>
    </location>
</feature>
<accession>X0Y627</accession>
<reference evidence="2" key="1">
    <citation type="journal article" date="2014" name="Front. Microbiol.">
        <title>High frequency of phylogenetically diverse reductive dehalogenase-homologous genes in deep subseafloor sedimentary metagenomes.</title>
        <authorList>
            <person name="Kawai M."/>
            <person name="Futagami T."/>
            <person name="Toyoda A."/>
            <person name="Takaki Y."/>
            <person name="Nishi S."/>
            <person name="Hori S."/>
            <person name="Arai W."/>
            <person name="Tsubouchi T."/>
            <person name="Morono Y."/>
            <person name="Uchiyama I."/>
            <person name="Ito T."/>
            <person name="Fujiyama A."/>
            <person name="Inagaki F."/>
            <person name="Takami H."/>
        </authorList>
    </citation>
    <scope>NUCLEOTIDE SEQUENCE</scope>
    <source>
        <strain evidence="2">Expedition CK06-06</strain>
    </source>
</reference>
<gene>
    <name evidence="2" type="ORF">S01H1_79265</name>
</gene>